<protein>
    <recommendedName>
        <fullName evidence="1">SPOR domain-containing protein</fullName>
    </recommendedName>
</protein>
<accession>A0A382D997</accession>
<feature type="non-terminal residue" evidence="2">
    <location>
        <position position="1"/>
    </location>
</feature>
<feature type="domain" description="SPOR" evidence="1">
    <location>
        <begin position="8"/>
        <end position="84"/>
    </location>
</feature>
<evidence type="ECO:0000313" key="2">
    <source>
        <dbReference type="EMBL" id="SVB34699.1"/>
    </source>
</evidence>
<dbReference type="GO" id="GO:0042834">
    <property type="term" value="F:peptidoglycan binding"/>
    <property type="evidence" value="ECO:0007669"/>
    <property type="project" value="InterPro"/>
</dbReference>
<dbReference type="AlphaFoldDB" id="A0A382D997"/>
<reference evidence="2" key="1">
    <citation type="submission" date="2018-05" db="EMBL/GenBank/DDBJ databases">
        <authorList>
            <person name="Lanie J.A."/>
            <person name="Ng W.-L."/>
            <person name="Kazmierczak K.M."/>
            <person name="Andrzejewski T.M."/>
            <person name="Davidsen T.M."/>
            <person name="Wayne K.J."/>
            <person name="Tettelin H."/>
            <person name="Glass J.I."/>
            <person name="Rusch D."/>
            <person name="Podicherti R."/>
            <person name="Tsui H.-C.T."/>
            <person name="Winkler M.E."/>
        </authorList>
    </citation>
    <scope>NUCLEOTIDE SEQUENCE</scope>
</reference>
<sequence length="91" mass="10477">KNTKNNPTRSAAFYTVQVGAYKTKAYAQSLLSKLVKKGYNAFVTRTNKKIYRVQVDKFNNKEDAFKLAQLIQKKEKLKNFVTRSTPGKNQE</sequence>
<dbReference type="InterPro" id="IPR036680">
    <property type="entry name" value="SPOR-like_sf"/>
</dbReference>
<dbReference type="GO" id="GO:0032506">
    <property type="term" value="P:cytokinetic process"/>
    <property type="evidence" value="ECO:0007669"/>
    <property type="project" value="TreeGrafter"/>
</dbReference>
<evidence type="ECO:0000259" key="1">
    <source>
        <dbReference type="PROSITE" id="PS51724"/>
    </source>
</evidence>
<dbReference type="EMBL" id="UINC01038139">
    <property type="protein sequence ID" value="SVB34699.1"/>
    <property type="molecule type" value="Genomic_DNA"/>
</dbReference>
<proteinExistence type="predicted"/>
<gene>
    <name evidence="2" type="ORF">METZ01_LOCUS187553</name>
</gene>
<dbReference type="Pfam" id="PF05036">
    <property type="entry name" value="SPOR"/>
    <property type="match status" value="1"/>
</dbReference>
<dbReference type="Gene3D" id="3.30.70.1070">
    <property type="entry name" value="Sporulation related repeat"/>
    <property type="match status" value="1"/>
</dbReference>
<dbReference type="SUPFAM" id="SSF110997">
    <property type="entry name" value="Sporulation related repeat"/>
    <property type="match status" value="1"/>
</dbReference>
<dbReference type="GO" id="GO:0032153">
    <property type="term" value="C:cell division site"/>
    <property type="evidence" value="ECO:0007669"/>
    <property type="project" value="TreeGrafter"/>
</dbReference>
<dbReference type="PANTHER" id="PTHR38687:SF1">
    <property type="entry name" value="CELL DIVISION PROTEIN DEDD"/>
    <property type="match status" value="1"/>
</dbReference>
<dbReference type="GO" id="GO:0030428">
    <property type="term" value="C:cell septum"/>
    <property type="evidence" value="ECO:0007669"/>
    <property type="project" value="TreeGrafter"/>
</dbReference>
<name>A0A382D997_9ZZZZ</name>
<dbReference type="InterPro" id="IPR007730">
    <property type="entry name" value="SPOR-like_dom"/>
</dbReference>
<dbReference type="InterPro" id="IPR052521">
    <property type="entry name" value="Cell_div_SPOR-domain"/>
</dbReference>
<organism evidence="2">
    <name type="scientific">marine metagenome</name>
    <dbReference type="NCBI Taxonomy" id="408172"/>
    <lineage>
        <taxon>unclassified sequences</taxon>
        <taxon>metagenomes</taxon>
        <taxon>ecological metagenomes</taxon>
    </lineage>
</organism>
<dbReference type="PANTHER" id="PTHR38687">
    <property type="entry name" value="CELL DIVISION PROTEIN DEDD-RELATED"/>
    <property type="match status" value="1"/>
</dbReference>
<dbReference type="PROSITE" id="PS51724">
    <property type="entry name" value="SPOR"/>
    <property type="match status" value="1"/>
</dbReference>